<keyword evidence="2" id="KW-0472">Membrane</keyword>
<dbReference type="RefSeq" id="WP_120539443.1">
    <property type="nucleotide sequence ID" value="NZ_RAVZ01000020.1"/>
</dbReference>
<dbReference type="Proteomes" id="UP000268094">
    <property type="component" value="Unassembled WGS sequence"/>
</dbReference>
<comment type="caution">
    <text evidence="4">The sequence shown here is derived from an EMBL/GenBank/DDBJ whole genome shotgun (WGS) entry which is preliminary data.</text>
</comment>
<dbReference type="AlphaFoldDB" id="A0A3A8JB86"/>
<feature type="transmembrane region" description="Helical" evidence="2">
    <location>
        <begin position="204"/>
        <end position="224"/>
    </location>
</feature>
<dbReference type="OrthoDB" id="5382855at2"/>
<feature type="region of interest" description="Disordered" evidence="1">
    <location>
        <begin position="142"/>
        <end position="184"/>
    </location>
</feature>
<feature type="transmembrane region" description="Helical" evidence="2">
    <location>
        <begin position="254"/>
        <end position="276"/>
    </location>
</feature>
<evidence type="ECO:0000313" key="5">
    <source>
        <dbReference type="Proteomes" id="UP000268094"/>
    </source>
</evidence>
<reference evidence="5" key="1">
    <citation type="submission" date="2018-09" db="EMBL/GenBank/DDBJ databases">
        <authorList>
            <person name="Livingstone P.G."/>
            <person name="Whitworth D.E."/>
        </authorList>
    </citation>
    <scope>NUCLEOTIDE SEQUENCE [LARGE SCALE GENOMIC DNA]</scope>
    <source>
        <strain evidence="5">CA054A</strain>
    </source>
</reference>
<proteinExistence type="predicted"/>
<keyword evidence="5" id="KW-1185">Reference proteome</keyword>
<sequence length="286" mass="29430">MKTPHVLPPFRLLGGLLGLCLFGAGPAFGQAGGAPAPVASRDYFTAAMAETARLHDDLEYEGALAAVARAKRLARSEAERASAAIYEGVVLADLGQRDAAMAAFRAGLLLMPEAKLPVRVSPKVEGDFESVRKEVLRDRPVVASPVPVPSPEVPSRPADAPMQPTVEAPPTLPSRPVASAPVASPGVDLTVDAKRTSVRKVPTVSWVLLGTSVAAGGAGTYFGLQSRGNVSSARDAELDTSVEGRLDDARGQAVVANVLFGTALAAAAGAVTAYFLSEPTVSEATP</sequence>
<accession>A0A3A8JB86</accession>
<feature type="chain" id="PRO_5017219339" evidence="3">
    <location>
        <begin position="30"/>
        <end position="286"/>
    </location>
</feature>
<evidence type="ECO:0000313" key="4">
    <source>
        <dbReference type="EMBL" id="RKG92715.1"/>
    </source>
</evidence>
<keyword evidence="2" id="KW-1133">Transmembrane helix</keyword>
<keyword evidence="2" id="KW-0812">Transmembrane</keyword>
<dbReference type="InterPro" id="IPR011990">
    <property type="entry name" value="TPR-like_helical_dom_sf"/>
</dbReference>
<protein>
    <submittedName>
        <fullName evidence="4">Tetratricopeptide repeat protein</fullName>
    </submittedName>
</protein>
<gene>
    <name evidence="4" type="ORF">D7V88_04990</name>
</gene>
<feature type="signal peptide" evidence="3">
    <location>
        <begin position="1"/>
        <end position="29"/>
    </location>
</feature>
<dbReference type="SUPFAM" id="SSF48452">
    <property type="entry name" value="TPR-like"/>
    <property type="match status" value="1"/>
</dbReference>
<evidence type="ECO:0000256" key="2">
    <source>
        <dbReference type="SAM" id="Phobius"/>
    </source>
</evidence>
<organism evidence="4 5">
    <name type="scientific">Corallococcus terminator</name>
    <dbReference type="NCBI Taxonomy" id="2316733"/>
    <lineage>
        <taxon>Bacteria</taxon>
        <taxon>Pseudomonadati</taxon>
        <taxon>Myxococcota</taxon>
        <taxon>Myxococcia</taxon>
        <taxon>Myxococcales</taxon>
        <taxon>Cystobacterineae</taxon>
        <taxon>Myxococcaceae</taxon>
        <taxon>Corallococcus</taxon>
    </lineage>
</organism>
<keyword evidence="3" id="KW-0732">Signal</keyword>
<name>A0A3A8JB86_9BACT</name>
<evidence type="ECO:0000256" key="3">
    <source>
        <dbReference type="SAM" id="SignalP"/>
    </source>
</evidence>
<evidence type="ECO:0000256" key="1">
    <source>
        <dbReference type="SAM" id="MobiDB-lite"/>
    </source>
</evidence>
<dbReference type="EMBL" id="RAVZ01000020">
    <property type="protein sequence ID" value="RKG92715.1"/>
    <property type="molecule type" value="Genomic_DNA"/>
</dbReference>